<organism evidence="3 4">
    <name type="scientific">Amycolatopsis halotolerans</name>
    <dbReference type="NCBI Taxonomy" id="330083"/>
    <lineage>
        <taxon>Bacteria</taxon>
        <taxon>Bacillati</taxon>
        <taxon>Actinomycetota</taxon>
        <taxon>Actinomycetes</taxon>
        <taxon>Pseudonocardiales</taxon>
        <taxon>Pseudonocardiaceae</taxon>
        <taxon>Amycolatopsis</taxon>
    </lineage>
</organism>
<reference evidence="4" key="1">
    <citation type="journal article" date="2019" name="Int. J. Syst. Evol. Microbiol.">
        <title>The Global Catalogue of Microorganisms (GCM) 10K type strain sequencing project: providing services to taxonomists for standard genome sequencing and annotation.</title>
        <authorList>
            <consortium name="The Broad Institute Genomics Platform"/>
            <consortium name="The Broad Institute Genome Sequencing Center for Infectious Disease"/>
            <person name="Wu L."/>
            <person name="Ma J."/>
        </authorList>
    </citation>
    <scope>NUCLEOTIDE SEQUENCE [LARGE SCALE GENOMIC DNA]</scope>
    <source>
        <strain evidence="4">CGMCC 4.7682</strain>
    </source>
</reference>
<protein>
    <submittedName>
        <fullName evidence="3">Aldehyde dehydrogenase family protein</fullName>
    </submittedName>
</protein>
<dbReference type="InterPro" id="IPR016163">
    <property type="entry name" value="Ald_DH_C"/>
</dbReference>
<dbReference type="InterPro" id="IPR015590">
    <property type="entry name" value="Aldehyde_DH_dom"/>
</dbReference>
<evidence type="ECO:0000256" key="1">
    <source>
        <dbReference type="ARBA" id="ARBA00023002"/>
    </source>
</evidence>
<dbReference type="RefSeq" id="WP_377875815.1">
    <property type="nucleotide sequence ID" value="NZ_JBHMAY010000085.1"/>
</dbReference>
<keyword evidence="1" id="KW-0560">Oxidoreductase</keyword>
<evidence type="ECO:0000259" key="2">
    <source>
        <dbReference type="Pfam" id="PF00171"/>
    </source>
</evidence>
<feature type="domain" description="Aldehyde dehydrogenase" evidence="2">
    <location>
        <begin position="25"/>
        <end position="376"/>
    </location>
</feature>
<proteinExistence type="predicted"/>
<evidence type="ECO:0000313" key="4">
    <source>
        <dbReference type="Proteomes" id="UP001595764"/>
    </source>
</evidence>
<evidence type="ECO:0000313" key="3">
    <source>
        <dbReference type="EMBL" id="MFC3516701.1"/>
    </source>
</evidence>
<dbReference type="Gene3D" id="3.40.309.10">
    <property type="entry name" value="Aldehyde Dehydrogenase, Chain A, domain 2"/>
    <property type="match status" value="1"/>
</dbReference>
<keyword evidence="4" id="KW-1185">Reference proteome</keyword>
<dbReference type="Pfam" id="PF00171">
    <property type="entry name" value="Aldedh"/>
    <property type="match status" value="1"/>
</dbReference>
<dbReference type="InterPro" id="IPR016161">
    <property type="entry name" value="Ald_DH/histidinol_DH"/>
</dbReference>
<name>A0ABV7QUG1_9PSEU</name>
<dbReference type="InterPro" id="IPR016162">
    <property type="entry name" value="Ald_DH_N"/>
</dbReference>
<comment type="caution">
    <text evidence="3">The sequence shown here is derived from an EMBL/GenBank/DDBJ whole genome shotgun (WGS) entry which is preliminary data.</text>
</comment>
<dbReference type="Gene3D" id="3.40.605.10">
    <property type="entry name" value="Aldehyde Dehydrogenase, Chain A, domain 1"/>
    <property type="match status" value="1"/>
</dbReference>
<dbReference type="Proteomes" id="UP001595764">
    <property type="component" value="Unassembled WGS sequence"/>
</dbReference>
<accession>A0ABV7QUG1</accession>
<sequence length="471" mass="49019">MSPAAGADLHLIDALGGAGRYRANRREVVRDVTGTPVAELTLAPALYIARTMDKLRSAPATAAAWPPELRAERLRSAARHFADGVLAGIAPDEHHRLVAGTTGVPVAVARAAAATIADVAAHAQDCVELARPAGALPSGARAGETGPAGPVVVWRRRGRVFSVQASGNHPAVHSLWLESLALGYRVAVRPSRRDPFTAYRLVLALRAAGFPDDDVLLLPCDHATAGELVHGGDLAMVFGGDEVLARYGASGNRTPILPQGPGRVKVLITGDWEPHLEVVAESVAGLGGVSCLNTTAVLVEHDAPGFARALAERLAQAKPLPPEDEAAELPCTSLAEARALDAFLRASATGATPVLGGDGIAHDLGDGSAALRPAVHLLADPGSGHLDIELPFPCAWVAPWSASLGVAPLRHSLVVGLAAKSDAMVDDLVAEPSVRNIYGLDRPTWWLPPGVPHDGFLAEFLMRSTAVARSR</sequence>
<dbReference type="EMBL" id="JBHRWI010000069">
    <property type="protein sequence ID" value="MFC3516701.1"/>
    <property type="molecule type" value="Genomic_DNA"/>
</dbReference>
<gene>
    <name evidence="3" type="ORF">ACFORO_41510</name>
</gene>
<dbReference type="SUPFAM" id="SSF53720">
    <property type="entry name" value="ALDH-like"/>
    <property type="match status" value="1"/>
</dbReference>